<evidence type="ECO:0000259" key="5">
    <source>
        <dbReference type="Pfam" id="PF23565"/>
    </source>
</evidence>
<feature type="compositionally biased region" description="Acidic residues" evidence="2">
    <location>
        <begin position="626"/>
        <end position="637"/>
    </location>
</feature>
<evidence type="ECO:0000256" key="2">
    <source>
        <dbReference type="SAM" id="MobiDB-lite"/>
    </source>
</evidence>
<dbReference type="InterPro" id="IPR057407">
    <property type="entry name" value="HEAT_TANGO6"/>
</dbReference>
<dbReference type="SUPFAM" id="SSF48371">
    <property type="entry name" value="ARM repeat"/>
    <property type="match status" value="1"/>
</dbReference>
<evidence type="ECO:0000313" key="6">
    <source>
        <dbReference type="EMBL" id="CAK7892941.1"/>
    </source>
</evidence>
<dbReference type="InterPro" id="IPR011989">
    <property type="entry name" value="ARM-like"/>
</dbReference>
<reference evidence="6 7" key="1">
    <citation type="submission" date="2024-01" db="EMBL/GenBank/DDBJ databases">
        <authorList>
            <consortium name="Genoscope - CEA"/>
            <person name="William W."/>
        </authorList>
    </citation>
    <scope>NUCLEOTIDE SEQUENCE [LARGE SCALE GENOMIC DNA]</scope>
    <source>
        <strain evidence="6 7">29B2s-10</strain>
    </source>
</reference>
<evidence type="ECO:0000256" key="1">
    <source>
        <dbReference type="ARBA" id="ARBA00005724"/>
    </source>
</evidence>
<feature type="region of interest" description="Disordered" evidence="2">
    <location>
        <begin position="1"/>
        <end position="38"/>
    </location>
</feature>
<comment type="similarity">
    <text evidence="1">Belongs to the Tango6 family.</text>
</comment>
<dbReference type="InterPro" id="IPR016024">
    <property type="entry name" value="ARM-type_fold"/>
</dbReference>
<dbReference type="Pfam" id="PF10363">
    <property type="entry name" value="RTP1_C1"/>
    <property type="match status" value="1"/>
</dbReference>
<feature type="region of interest" description="Disordered" evidence="2">
    <location>
        <begin position="615"/>
        <end position="637"/>
    </location>
</feature>
<feature type="domain" description="RNA polymerase II assembly factor Rtp1 C-terminal" evidence="3">
    <location>
        <begin position="937"/>
        <end position="963"/>
    </location>
</feature>
<sequence>MPPKIEVLDDVPQEPRKNPFSVKPPKKPTIRRDAKEIDPSYRQRKGLNNPEIASNAPIDVLFADLEKKIMDMALVELTFPVLCARFGVTLTESIDAQRLDLVAKLLDTLTQIQTLSMNQQIGGDSLISIALHDIRTFSTLVNLIIIHGVYPALTKYSIGIPFEQRRLNSFTKGATPIKIVKMESDPEPLLLLLYRKFLEIFQCEGSDVKELLLRGTGFSDFYTITLALMTIPSINSSTKSIVKAQYPQIISIPGTFELFQTLSLLLVSPSPSYFKAFATMQLQVLHFDSPHKDGLLTLVEFVLGLRENEEVNVEKFDHVANVVLSKPKQIPTVQYFQSIGLQMYDLLVNINKPVVNSCICYVLEKLWMRNELVVKDFFLKLIWKNFGNHLESTTNTTTSTIVSEKSLNNNINVLLSLTKNNPSPSLLSASFNPILINLWAYFNYLKRQSKPIGVIKNLLVSYFTIMKQENSDDGLDTITKNILREGGDEWEFSMGPNDMVEIVHKAPQIGSQTNEAKVNTFLSQLDVSIDLFTDLLTDLDDTFVQSVFTKVLKRWLNIDQMATNLVSDDENPFFKLIDLRILEGLGNKFKESLAKTPYDMLEIVDTFLSLYGRNSPQGKQVHDTEVDSDDDSDDESDEGLVEQTIPILLELLSAILSETSSSDLDEPCFKILTKILPRLKLIQTGPSVNAAQSLYERITSLLQNDKQAPKTTKELHAKTLARAITSLNDPLVPIRAHGLHLLRQLITLKSEVISLDFVVNLHLVQLKDPEPFIYLNVIKGLQQLIEWDEATVVPMYVDLYTQKDLDLDERLRIGEVLLRYIQESGELFSGDTSKCVVEGALKLVRRRSEEEEPVDNRLRNSAMSLLGVCCMTNPIGMVDNLRDVLDCAIGILKHETSKDEAIMRRSAIVLIHDLIIGTSNSEVLPFPEEYRKDAWNSLNYVYTTDSDLLVRDQAKSVIDTIDDLVKQSFQQYEMNDQYEKFKII</sequence>
<dbReference type="PANTHER" id="PTHR20959:SF1">
    <property type="entry name" value="TRANSPORT AND GOLGI ORGANIZATION PROTEIN 6 HOMOLOG"/>
    <property type="match status" value="1"/>
</dbReference>
<dbReference type="InterPro" id="IPR039600">
    <property type="entry name" value="TANGO6/Rtp1"/>
</dbReference>
<dbReference type="InterPro" id="IPR019451">
    <property type="entry name" value="Rtp1_C1"/>
</dbReference>
<feature type="domain" description="RNA polymerase II assembly factor Rtp1 C-terminal" evidence="4">
    <location>
        <begin position="721"/>
        <end position="827"/>
    </location>
</feature>
<gene>
    <name evidence="6" type="primary">RTP1</name>
    <name evidence="6" type="ORF">CAAN4_A05138</name>
</gene>
<dbReference type="InterPro" id="IPR019414">
    <property type="entry name" value="Rtp1_C2"/>
</dbReference>
<dbReference type="EMBL" id="OZ004253">
    <property type="protein sequence ID" value="CAK7892941.1"/>
    <property type="molecule type" value="Genomic_DNA"/>
</dbReference>
<feature type="domain" description="TANGO6 HEAT repeat" evidence="5">
    <location>
        <begin position="293"/>
        <end position="541"/>
    </location>
</feature>
<dbReference type="Pfam" id="PF23565">
    <property type="entry name" value="ARM_TANGO6"/>
    <property type="match status" value="1"/>
</dbReference>
<dbReference type="Pfam" id="PF10304">
    <property type="entry name" value="RTP1_C2"/>
    <property type="match status" value="1"/>
</dbReference>
<dbReference type="Gene3D" id="1.25.10.10">
    <property type="entry name" value="Leucine-rich Repeat Variant"/>
    <property type="match status" value="1"/>
</dbReference>
<evidence type="ECO:0000259" key="4">
    <source>
        <dbReference type="Pfam" id="PF10363"/>
    </source>
</evidence>
<organism evidence="6 7">
    <name type="scientific">[Candida] anglica</name>
    <dbReference type="NCBI Taxonomy" id="148631"/>
    <lineage>
        <taxon>Eukaryota</taxon>
        <taxon>Fungi</taxon>
        <taxon>Dikarya</taxon>
        <taxon>Ascomycota</taxon>
        <taxon>Saccharomycotina</taxon>
        <taxon>Pichiomycetes</taxon>
        <taxon>Debaryomycetaceae</taxon>
        <taxon>Kurtzmaniella</taxon>
    </lineage>
</organism>
<accession>A0ABP0E5R0</accession>
<evidence type="ECO:0000259" key="3">
    <source>
        <dbReference type="Pfam" id="PF10304"/>
    </source>
</evidence>
<protein>
    <submittedName>
        <fullName evidence="6">RNA polymerase II assembly factor Rtp1p</fullName>
    </submittedName>
</protein>
<keyword evidence="7" id="KW-1185">Reference proteome</keyword>
<name>A0ABP0E5R0_9ASCO</name>
<proteinExistence type="inferred from homology"/>
<dbReference type="PANTHER" id="PTHR20959">
    <property type="entry name" value="TRANSPORT AND GOLGI ORGANIZATION PROTEIN 6 FAMILY MEMBER"/>
    <property type="match status" value="1"/>
</dbReference>
<evidence type="ECO:0000313" key="7">
    <source>
        <dbReference type="Proteomes" id="UP001497600"/>
    </source>
</evidence>
<dbReference type="Proteomes" id="UP001497600">
    <property type="component" value="Chromosome A"/>
</dbReference>